<dbReference type="InterPro" id="IPR000843">
    <property type="entry name" value="HTH_LacI"/>
</dbReference>
<dbReference type="GO" id="GO:0000976">
    <property type="term" value="F:transcription cis-regulatory region binding"/>
    <property type="evidence" value="ECO:0007669"/>
    <property type="project" value="TreeGrafter"/>
</dbReference>
<dbReference type="InterPro" id="IPR046335">
    <property type="entry name" value="LacI/GalR-like_sensor"/>
</dbReference>
<dbReference type="Gene3D" id="1.10.260.40">
    <property type="entry name" value="lambda repressor-like DNA-binding domains"/>
    <property type="match status" value="1"/>
</dbReference>
<dbReference type="Proteomes" id="UP000198836">
    <property type="component" value="Unassembled WGS sequence"/>
</dbReference>
<dbReference type="SMART" id="SM00354">
    <property type="entry name" value="HTH_LACI"/>
    <property type="match status" value="1"/>
</dbReference>
<dbReference type="PANTHER" id="PTHR30146">
    <property type="entry name" value="LACI-RELATED TRANSCRIPTIONAL REPRESSOR"/>
    <property type="match status" value="1"/>
</dbReference>
<reference evidence="7" key="1">
    <citation type="submission" date="2016-10" db="EMBL/GenBank/DDBJ databases">
        <authorList>
            <person name="Varghese N."/>
            <person name="Submissions S."/>
        </authorList>
    </citation>
    <scope>NUCLEOTIDE SEQUENCE [LARGE SCALE GENOMIC DNA]</scope>
    <source>
        <strain evidence="7">DSM 18130</strain>
    </source>
</reference>
<organism evidence="6 7">
    <name type="scientific">Pedobacter suwonensis</name>
    <dbReference type="NCBI Taxonomy" id="332999"/>
    <lineage>
        <taxon>Bacteria</taxon>
        <taxon>Pseudomonadati</taxon>
        <taxon>Bacteroidota</taxon>
        <taxon>Sphingobacteriia</taxon>
        <taxon>Sphingobacteriales</taxon>
        <taxon>Sphingobacteriaceae</taxon>
        <taxon>Pedobacter</taxon>
    </lineage>
</organism>
<keyword evidence="3" id="KW-0804">Transcription</keyword>
<proteinExistence type="predicted"/>
<keyword evidence="4" id="KW-1133">Transmembrane helix</keyword>
<dbReference type="SUPFAM" id="SSF47413">
    <property type="entry name" value="lambda repressor-like DNA-binding domains"/>
    <property type="match status" value="1"/>
</dbReference>
<dbReference type="AlphaFoldDB" id="A0A1I0T8Z9"/>
<feature type="domain" description="HTH lacI-type" evidence="5">
    <location>
        <begin position="51"/>
        <end position="108"/>
    </location>
</feature>
<dbReference type="EMBL" id="FOJM01000007">
    <property type="protein sequence ID" value="SFA48209.1"/>
    <property type="molecule type" value="Genomic_DNA"/>
</dbReference>
<feature type="transmembrane region" description="Helical" evidence="4">
    <location>
        <begin position="21"/>
        <end position="38"/>
    </location>
</feature>
<keyword evidence="1" id="KW-0805">Transcription regulation</keyword>
<dbReference type="InterPro" id="IPR028082">
    <property type="entry name" value="Peripla_BP_I"/>
</dbReference>
<sequence>MNNKLVNRAILDRLLFFIFRRFHHIILYLYDILLYYPSNFIRFRPVIKKRISIKDIAKQLNISITTVSFVINGKAREKNISESLTKKVLDLVAELNYHPNALATSLRTGKTKIIGFLVDDISEPFFAGIARRIDEIASSLGYKILFSSTRNDTEKAIELLHIFKDRHVDGYIMALPEGLEEEVKKLIQTDAPVVLFDRYVQDVKTDYVIIDNQNSTYNAIEHLIKNDYKNIGFVTIDTVQQQMVDRLAGYEKAVEKYNLPAIVKKINYVNSAESIKEMIDFFKAEKQLDAVLFAANYICLDGLRTFRKLGIQIHQDIAVVSFDDFEILEFCEPPVTAIAQPLEAIAENIMKILLKKLKKGSKSAEKITQVSLPTILNVRGSSAKK</sequence>
<name>A0A1I0T8Z9_9SPHI</name>
<protein>
    <submittedName>
        <fullName evidence="6">Transcriptional regulator, LacI family</fullName>
    </submittedName>
</protein>
<dbReference type="Pfam" id="PF13377">
    <property type="entry name" value="Peripla_BP_3"/>
    <property type="match status" value="1"/>
</dbReference>
<evidence type="ECO:0000256" key="1">
    <source>
        <dbReference type="ARBA" id="ARBA00023015"/>
    </source>
</evidence>
<evidence type="ECO:0000256" key="3">
    <source>
        <dbReference type="ARBA" id="ARBA00023163"/>
    </source>
</evidence>
<dbReference type="CDD" id="cd01392">
    <property type="entry name" value="HTH_LacI"/>
    <property type="match status" value="1"/>
</dbReference>
<evidence type="ECO:0000256" key="2">
    <source>
        <dbReference type="ARBA" id="ARBA00023125"/>
    </source>
</evidence>
<evidence type="ECO:0000313" key="6">
    <source>
        <dbReference type="EMBL" id="SFA48209.1"/>
    </source>
</evidence>
<evidence type="ECO:0000259" key="5">
    <source>
        <dbReference type="PROSITE" id="PS50932"/>
    </source>
</evidence>
<dbReference type="InterPro" id="IPR010982">
    <property type="entry name" value="Lambda_DNA-bd_dom_sf"/>
</dbReference>
<evidence type="ECO:0000313" key="7">
    <source>
        <dbReference type="Proteomes" id="UP000198836"/>
    </source>
</evidence>
<dbReference type="SUPFAM" id="SSF53822">
    <property type="entry name" value="Periplasmic binding protein-like I"/>
    <property type="match status" value="1"/>
</dbReference>
<dbReference type="STRING" id="332999.SAMN04488511_10738"/>
<evidence type="ECO:0000256" key="4">
    <source>
        <dbReference type="SAM" id="Phobius"/>
    </source>
</evidence>
<gene>
    <name evidence="6" type="ORF">SAMN04488511_10738</name>
</gene>
<dbReference type="PANTHER" id="PTHR30146:SF109">
    <property type="entry name" value="HTH-TYPE TRANSCRIPTIONAL REGULATOR GALS"/>
    <property type="match status" value="1"/>
</dbReference>
<dbReference type="PROSITE" id="PS50932">
    <property type="entry name" value="HTH_LACI_2"/>
    <property type="match status" value="1"/>
</dbReference>
<keyword evidence="7" id="KW-1185">Reference proteome</keyword>
<keyword evidence="4" id="KW-0812">Transmembrane</keyword>
<keyword evidence="4" id="KW-0472">Membrane</keyword>
<dbReference type="Gene3D" id="3.40.50.2300">
    <property type="match status" value="2"/>
</dbReference>
<dbReference type="GO" id="GO:0003700">
    <property type="term" value="F:DNA-binding transcription factor activity"/>
    <property type="evidence" value="ECO:0007669"/>
    <property type="project" value="TreeGrafter"/>
</dbReference>
<accession>A0A1I0T8Z9</accession>
<dbReference type="Pfam" id="PF00356">
    <property type="entry name" value="LacI"/>
    <property type="match status" value="1"/>
</dbReference>
<keyword evidence="2" id="KW-0238">DNA-binding</keyword>